<evidence type="ECO:0000256" key="8">
    <source>
        <dbReference type="RuleBase" id="RU363032"/>
    </source>
</evidence>
<keyword evidence="5" id="KW-0029">Amino-acid transport</keyword>
<evidence type="ECO:0000256" key="1">
    <source>
        <dbReference type="ARBA" id="ARBA00004651"/>
    </source>
</evidence>
<comment type="similarity">
    <text evidence="8">Belongs to the binding-protein-dependent transport system permease family.</text>
</comment>
<sequence>MGFISIASYLPEMLRGTWITVQVTFLSAIVAFFVAFLFGLGRLSRWKLINGICYVVVEFIRGTSLMVQLFWLYYVLPFFGISFNELLTGIVAIGLNYGAYGSEIVRSSIKAVPSGQREAGIALNLSPIQIMMRLIIPQAFIRMIPPFGNLLIELLKGTSLVSFITLADLTYEAMTLRNHYYSEQGMIFALLLVIYFILAYAMTLGMRALEKRMSAGRL</sequence>
<dbReference type="PANTHER" id="PTHR30614">
    <property type="entry name" value="MEMBRANE COMPONENT OF AMINO ACID ABC TRANSPORTER"/>
    <property type="match status" value="1"/>
</dbReference>
<comment type="subcellular location">
    <subcellularLocation>
        <location evidence="1 8">Cell membrane</location>
        <topology evidence="1 8">Multi-pass membrane protein</topology>
    </subcellularLocation>
</comment>
<keyword evidence="11" id="KW-1185">Reference proteome</keyword>
<proteinExistence type="inferred from homology"/>
<keyword evidence="6 8" id="KW-1133">Transmembrane helix</keyword>
<evidence type="ECO:0000256" key="7">
    <source>
        <dbReference type="ARBA" id="ARBA00023136"/>
    </source>
</evidence>
<dbReference type="Proteomes" id="UP001596250">
    <property type="component" value="Unassembled WGS sequence"/>
</dbReference>
<dbReference type="InterPro" id="IPR000515">
    <property type="entry name" value="MetI-like"/>
</dbReference>
<comment type="caution">
    <text evidence="10">The sequence shown here is derived from an EMBL/GenBank/DDBJ whole genome shotgun (WGS) entry which is preliminary data.</text>
</comment>
<keyword evidence="4 8" id="KW-0812">Transmembrane</keyword>
<dbReference type="RefSeq" id="WP_379893256.1">
    <property type="nucleotide sequence ID" value="NZ_CBCSCT010000019.1"/>
</dbReference>
<dbReference type="InterPro" id="IPR035906">
    <property type="entry name" value="MetI-like_sf"/>
</dbReference>
<keyword evidence="2 8" id="KW-0813">Transport</keyword>
<dbReference type="NCBIfam" id="TIGR03004">
    <property type="entry name" value="ectoine_ehuC"/>
    <property type="match status" value="1"/>
</dbReference>
<evidence type="ECO:0000256" key="5">
    <source>
        <dbReference type="ARBA" id="ARBA00022970"/>
    </source>
</evidence>
<reference evidence="11" key="1">
    <citation type="journal article" date="2019" name="Int. J. Syst. Evol. Microbiol.">
        <title>The Global Catalogue of Microorganisms (GCM) 10K type strain sequencing project: providing services to taxonomists for standard genome sequencing and annotation.</title>
        <authorList>
            <consortium name="The Broad Institute Genomics Platform"/>
            <consortium name="The Broad Institute Genome Sequencing Center for Infectious Disease"/>
            <person name="Wu L."/>
            <person name="Ma J."/>
        </authorList>
    </citation>
    <scope>NUCLEOTIDE SEQUENCE [LARGE SCALE GENOMIC DNA]</scope>
    <source>
        <strain evidence="11">CCM 8749</strain>
    </source>
</reference>
<dbReference type="PROSITE" id="PS50928">
    <property type="entry name" value="ABC_TM1"/>
    <property type="match status" value="1"/>
</dbReference>
<name>A0ABW1ILM5_9BACL</name>
<dbReference type="Pfam" id="PF00528">
    <property type="entry name" value="BPD_transp_1"/>
    <property type="match status" value="1"/>
</dbReference>
<organism evidence="10 11">
    <name type="scientific">Marinicrinis lubricantis</name>
    <dbReference type="NCBI Taxonomy" id="2086470"/>
    <lineage>
        <taxon>Bacteria</taxon>
        <taxon>Bacillati</taxon>
        <taxon>Bacillota</taxon>
        <taxon>Bacilli</taxon>
        <taxon>Bacillales</taxon>
        <taxon>Paenibacillaceae</taxon>
    </lineage>
</organism>
<dbReference type="SUPFAM" id="SSF161098">
    <property type="entry name" value="MetI-like"/>
    <property type="match status" value="1"/>
</dbReference>
<keyword evidence="7 8" id="KW-0472">Membrane</keyword>
<feature type="transmembrane region" description="Helical" evidence="8">
    <location>
        <begin position="187"/>
        <end position="209"/>
    </location>
</feature>
<feature type="domain" description="ABC transmembrane type-1" evidence="9">
    <location>
        <begin position="17"/>
        <end position="199"/>
    </location>
</feature>
<gene>
    <name evidence="10" type="primary">ehuC</name>
    <name evidence="10" type="ORF">ACFPXP_05885</name>
</gene>
<dbReference type="Gene3D" id="1.10.3720.10">
    <property type="entry name" value="MetI-like"/>
    <property type="match status" value="1"/>
</dbReference>
<keyword evidence="3" id="KW-1003">Cell membrane</keyword>
<feature type="transmembrane region" description="Helical" evidence="8">
    <location>
        <begin position="52"/>
        <end position="73"/>
    </location>
</feature>
<evidence type="ECO:0000313" key="11">
    <source>
        <dbReference type="Proteomes" id="UP001596250"/>
    </source>
</evidence>
<dbReference type="InterPro" id="IPR014342">
    <property type="entry name" value="Ectoine_EhuC"/>
</dbReference>
<evidence type="ECO:0000256" key="3">
    <source>
        <dbReference type="ARBA" id="ARBA00022475"/>
    </source>
</evidence>
<evidence type="ECO:0000259" key="9">
    <source>
        <dbReference type="PROSITE" id="PS50928"/>
    </source>
</evidence>
<evidence type="ECO:0000256" key="6">
    <source>
        <dbReference type="ARBA" id="ARBA00022989"/>
    </source>
</evidence>
<feature type="transmembrane region" description="Helical" evidence="8">
    <location>
        <begin position="79"/>
        <end position="100"/>
    </location>
</feature>
<dbReference type="NCBIfam" id="TIGR01726">
    <property type="entry name" value="HEQRo_perm_3TM"/>
    <property type="match status" value="1"/>
</dbReference>
<dbReference type="CDD" id="cd06261">
    <property type="entry name" value="TM_PBP2"/>
    <property type="match status" value="1"/>
</dbReference>
<evidence type="ECO:0000256" key="4">
    <source>
        <dbReference type="ARBA" id="ARBA00022692"/>
    </source>
</evidence>
<evidence type="ECO:0000313" key="10">
    <source>
        <dbReference type="EMBL" id="MFC5985961.1"/>
    </source>
</evidence>
<dbReference type="PANTHER" id="PTHR30614:SF0">
    <property type="entry name" value="L-CYSTINE TRANSPORT SYSTEM PERMEASE PROTEIN TCYL"/>
    <property type="match status" value="1"/>
</dbReference>
<dbReference type="EMBL" id="JBHSQV010000034">
    <property type="protein sequence ID" value="MFC5985961.1"/>
    <property type="molecule type" value="Genomic_DNA"/>
</dbReference>
<protein>
    <submittedName>
        <fullName evidence="10">Ectoine/hydroxyectoine ABC transporter permease subunit EhuC</fullName>
    </submittedName>
</protein>
<accession>A0ABW1ILM5</accession>
<dbReference type="InterPro" id="IPR043429">
    <property type="entry name" value="ArtM/GltK/GlnP/TcyL/YhdX-like"/>
</dbReference>
<evidence type="ECO:0000256" key="2">
    <source>
        <dbReference type="ARBA" id="ARBA00022448"/>
    </source>
</evidence>
<dbReference type="InterPro" id="IPR010065">
    <property type="entry name" value="AA_ABC_transptr_permease_3TM"/>
</dbReference>
<feature type="transmembrane region" description="Helical" evidence="8">
    <location>
        <begin position="18"/>
        <end position="40"/>
    </location>
</feature>